<gene>
    <name evidence="1" type="ORF">Celaphus_00007306</name>
</gene>
<keyword evidence="2" id="KW-1185">Reference proteome</keyword>
<evidence type="ECO:0000313" key="1">
    <source>
        <dbReference type="EMBL" id="OWK11319.1"/>
    </source>
</evidence>
<name>A0A212CZ94_CEREH</name>
<dbReference type="InterPro" id="IPR046805">
    <property type="entry name" value="Tra1_ring"/>
</dbReference>
<accession>A0A212CZ94</accession>
<dbReference type="OrthoDB" id="5570127at2759"/>
<dbReference type="AlphaFoldDB" id="A0A212CZ94"/>
<dbReference type="Proteomes" id="UP000242450">
    <property type="component" value="Chromosome 10"/>
</dbReference>
<dbReference type="Pfam" id="PF20206">
    <property type="entry name" value="Tra1_ring"/>
    <property type="match status" value="2"/>
</dbReference>
<reference evidence="1 2" key="1">
    <citation type="journal article" date="2018" name="Mol. Genet. Genomics">
        <title>The red deer Cervus elaphus genome CerEla1.0: sequencing, annotating, genes, and chromosomes.</title>
        <authorList>
            <person name="Bana N.A."/>
            <person name="Nyiri A."/>
            <person name="Nagy J."/>
            <person name="Frank K."/>
            <person name="Nagy T."/>
            <person name="Steger V."/>
            <person name="Schiller M."/>
            <person name="Lakatos P."/>
            <person name="Sugar L."/>
            <person name="Horn P."/>
            <person name="Barta E."/>
            <person name="Orosz L."/>
        </authorList>
    </citation>
    <scope>NUCLEOTIDE SEQUENCE [LARGE SCALE GENOMIC DNA]</scope>
    <source>
        <strain evidence="1">Hungarian</strain>
    </source>
</reference>
<comment type="caution">
    <text evidence="1">The sequence shown here is derived from an EMBL/GenBank/DDBJ whole genome shotgun (WGS) entry which is preliminary data.</text>
</comment>
<dbReference type="EMBL" id="MKHE01000010">
    <property type="protein sequence ID" value="OWK11319.1"/>
    <property type="molecule type" value="Genomic_DNA"/>
</dbReference>
<protein>
    <submittedName>
        <fullName evidence="1">TRRAP</fullName>
    </submittedName>
</protein>
<organism evidence="1 2">
    <name type="scientific">Cervus elaphus hippelaphus</name>
    <name type="common">European red deer</name>
    <dbReference type="NCBI Taxonomy" id="46360"/>
    <lineage>
        <taxon>Eukaryota</taxon>
        <taxon>Metazoa</taxon>
        <taxon>Chordata</taxon>
        <taxon>Craniata</taxon>
        <taxon>Vertebrata</taxon>
        <taxon>Euteleostomi</taxon>
        <taxon>Mammalia</taxon>
        <taxon>Eutheria</taxon>
        <taxon>Laurasiatheria</taxon>
        <taxon>Artiodactyla</taxon>
        <taxon>Ruminantia</taxon>
        <taxon>Pecora</taxon>
        <taxon>Cervidae</taxon>
        <taxon>Cervinae</taxon>
        <taxon>Cervus</taxon>
    </lineage>
</organism>
<sequence>MYEQPNQVNYGNICTGLEVLSFLLTVLQPPAILSSFKPLQRGVAACMTCGNTKVLRAVHSLLSRLMSLFPTEPSTWLWLSAAPSLSFLSAWLGSAQVPDDEALCWPRECQHLSEPDWACQLDPGPTYEELECLYAAVGKVIYEGLTNYEKATSANPSQLFGTLMILKSACSNNPSYIDRLISVFMRSLQKMVREHLSPQAASGSTEAASGDALGRASSGPLRLAAPLRPAFTPTLREKSILLVKMMTYIEKRFPEDLELNAQFLDLVNYVYR</sequence>
<evidence type="ECO:0000313" key="2">
    <source>
        <dbReference type="Proteomes" id="UP000242450"/>
    </source>
</evidence>
<proteinExistence type="predicted"/>